<evidence type="ECO:0000313" key="6">
    <source>
        <dbReference type="Proteomes" id="UP000297638"/>
    </source>
</evidence>
<dbReference type="CDD" id="cd01392">
    <property type="entry name" value="HTH_LacI"/>
    <property type="match status" value="1"/>
</dbReference>
<sequence length="339" mass="36413">MAVRLTDVANEAGVSLATASRVLNGSARKPAVEISDKVRAAAEKLGYFPNAQAQALARSTTKLIGLVVRDIADPYFSTIARGVQRSLGDSGVQLLLASTEYDPEREIEAVQAFMSQRTDAIILSGSRSLGENGQLLKLIENYQENGGQVMIIGQPMTDMGGIQIDNEATAEHLAAELISAGHRRFVVLAGEANLLTSRDRSNGFLEKLKRSGLDAEEVISGPFSREGAYVAMSDYLKQQKSAGGVHRVCVFCVSDVMALGAIRAIRENRLRIPEDIAVVGFDDIPTLVDITPTVSTARLPLEEIGKWAGEMALNHGELRKIVVSGVPVLRESTQLADGQ</sequence>
<evidence type="ECO:0000256" key="1">
    <source>
        <dbReference type="ARBA" id="ARBA00023015"/>
    </source>
</evidence>
<name>A0A4Y8TVG9_9MICC</name>
<evidence type="ECO:0000256" key="2">
    <source>
        <dbReference type="ARBA" id="ARBA00023125"/>
    </source>
</evidence>
<dbReference type="Gene3D" id="3.40.50.2300">
    <property type="match status" value="2"/>
</dbReference>
<dbReference type="SUPFAM" id="SSF53822">
    <property type="entry name" value="Periplasmic binding protein-like I"/>
    <property type="match status" value="1"/>
</dbReference>
<proteinExistence type="predicted"/>
<evidence type="ECO:0000313" key="5">
    <source>
        <dbReference type="EMBL" id="TFH56186.1"/>
    </source>
</evidence>
<comment type="caution">
    <text evidence="5">The sequence shown here is derived from an EMBL/GenBank/DDBJ whole genome shotgun (WGS) entry which is preliminary data.</text>
</comment>
<keyword evidence="1" id="KW-0805">Transcription regulation</keyword>
<feature type="domain" description="HTH lacI-type" evidence="4">
    <location>
        <begin position="3"/>
        <end position="58"/>
    </location>
</feature>
<dbReference type="EMBL" id="SPDS01000001">
    <property type="protein sequence ID" value="TFH56186.1"/>
    <property type="molecule type" value="Genomic_DNA"/>
</dbReference>
<dbReference type="InterPro" id="IPR028082">
    <property type="entry name" value="Peripla_BP_I"/>
</dbReference>
<dbReference type="CDD" id="cd06267">
    <property type="entry name" value="PBP1_LacI_sugar_binding-like"/>
    <property type="match status" value="1"/>
</dbReference>
<protein>
    <submittedName>
        <fullName evidence="5">LacI family transcriptional regulator</fullName>
    </submittedName>
</protein>
<dbReference type="InterPro" id="IPR001761">
    <property type="entry name" value="Peripla_BP/Lac1_sug-bd_dom"/>
</dbReference>
<accession>A0A4Y8TVG9</accession>
<dbReference type="PANTHER" id="PTHR30146">
    <property type="entry name" value="LACI-RELATED TRANSCRIPTIONAL REPRESSOR"/>
    <property type="match status" value="1"/>
</dbReference>
<dbReference type="RefSeq" id="WP_134779448.1">
    <property type="nucleotide sequence ID" value="NZ_SPDS01000001.1"/>
</dbReference>
<dbReference type="PROSITE" id="PS50932">
    <property type="entry name" value="HTH_LACI_2"/>
    <property type="match status" value="1"/>
</dbReference>
<gene>
    <name evidence="5" type="ORF">EXY26_03775</name>
</gene>
<dbReference type="PROSITE" id="PS00356">
    <property type="entry name" value="HTH_LACI_1"/>
    <property type="match status" value="1"/>
</dbReference>
<evidence type="ECO:0000256" key="3">
    <source>
        <dbReference type="ARBA" id="ARBA00023163"/>
    </source>
</evidence>
<dbReference type="SUPFAM" id="SSF47413">
    <property type="entry name" value="lambda repressor-like DNA-binding domains"/>
    <property type="match status" value="1"/>
</dbReference>
<dbReference type="Pfam" id="PF00356">
    <property type="entry name" value="LacI"/>
    <property type="match status" value="1"/>
</dbReference>
<dbReference type="PANTHER" id="PTHR30146:SF109">
    <property type="entry name" value="HTH-TYPE TRANSCRIPTIONAL REGULATOR GALS"/>
    <property type="match status" value="1"/>
</dbReference>
<evidence type="ECO:0000259" key="4">
    <source>
        <dbReference type="PROSITE" id="PS50932"/>
    </source>
</evidence>
<organism evidence="5 6">
    <name type="scientific">Glutamicibacter arilaitensis</name>
    <dbReference type="NCBI Taxonomy" id="256701"/>
    <lineage>
        <taxon>Bacteria</taxon>
        <taxon>Bacillati</taxon>
        <taxon>Actinomycetota</taxon>
        <taxon>Actinomycetes</taxon>
        <taxon>Micrococcales</taxon>
        <taxon>Micrococcaceae</taxon>
        <taxon>Glutamicibacter</taxon>
    </lineage>
</organism>
<dbReference type="SMART" id="SM00354">
    <property type="entry name" value="HTH_LACI"/>
    <property type="match status" value="1"/>
</dbReference>
<keyword evidence="3" id="KW-0804">Transcription</keyword>
<dbReference type="AlphaFoldDB" id="A0A4Y8TVG9"/>
<dbReference type="Pfam" id="PF00532">
    <property type="entry name" value="Peripla_BP_1"/>
    <property type="match status" value="1"/>
</dbReference>
<dbReference type="GO" id="GO:0003700">
    <property type="term" value="F:DNA-binding transcription factor activity"/>
    <property type="evidence" value="ECO:0007669"/>
    <property type="project" value="TreeGrafter"/>
</dbReference>
<dbReference type="InterPro" id="IPR010982">
    <property type="entry name" value="Lambda_DNA-bd_dom_sf"/>
</dbReference>
<dbReference type="InterPro" id="IPR000843">
    <property type="entry name" value="HTH_LacI"/>
</dbReference>
<keyword evidence="2" id="KW-0238">DNA-binding</keyword>
<reference evidence="5 6" key="1">
    <citation type="submission" date="2019-03" db="EMBL/GenBank/DDBJ databases">
        <title>Glutamicibacter sp. LJH19 genome.</title>
        <authorList>
            <person name="Sinai Borker S."/>
            <person name="Kumar R."/>
        </authorList>
    </citation>
    <scope>NUCLEOTIDE SEQUENCE [LARGE SCALE GENOMIC DNA]</scope>
    <source>
        <strain evidence="5 6">LJH19</strain>
    </source>
</reference>
<dbReference type="Proteomes" id="UP000297638">
    <property type="component" value="Unassembled WGS sequence"/>
</dbReference>
<dbReference type="Gene3D" id="1.10.260.40">
    <property type="entry name" value="lambda repressor-like DNA-binding domains"/>
    <property type="match status" value="1"/>
</dbReference>
<dbReference type="GO" id="GO:0000976">
    <property type="term" value="F:transcription cis-regulatory region binding"/>
    <property type="evidence" value="ECO:0007669"/>
    <property type="project" value="TreeGrafter"/>
</dbReference>